<dbReference type="InterPro" id="IPR000160">
    <property type="entry name" value="GGDEF_dom"/>
</dbReference>
<dbReference type="GO" id="GO:0005886">
    <property type="term" value="C:plasma membrane"/>
    <property type="evidence" value="ECO:0007669"/>
    <property type="project" value="TreeGrafter"/>
</dbReference>
<dbReference type="InterPro" id="IPR050469">
    <property type="entry name" value="Diguanylate_Cyclase"/>
</dbReference>
<evidence type="ECO:0000313" key="4">
    <source>
        <dbReference type="EMBL" id="OGL38755.1"/>
    </source>
</evidence>
<dbReference type="CDD" id="cd01949">
    <property type="entry name" value="GGDEF"/>
    <property type="match status" value="1"/>
</dbReference>
<dbReference type="GO" id="GO:0043709">
    <property type="term" value="P:cell adhesion involved in single-species biofilm formation"/>
    <property type="evidence" value="ECO:0007669"/>
    <property type="project" value="TreeGrafter"/>
</dbReference>
<dbReference type="GO" id="GO:1902201">
    <property type="term" value="P:negative regulation of bacterial-type flagellum-dependent cell motility"/>
    <property type="evidence" value="ECO:0007669"/>
    <property type="project" value="TreeGrafter"/>
</dbReference>
<dbReference type="Pfam" id="PF00990">
    <property type="entry name" value="GGDEF"/>
    <property type="match status" value="1"/>
</dbReference>
<dbReference type="SMART" id="SM00448">
    <property type="entry name" value="REC"/>
    <property type="match status" value="1"/>
</dbReference>
<dbReference type="Proteomes" id="UP000178526">
    <property type="component" value="Unassembled WGS sequence"/>
</dbReference>
<dbReference type="GO" id="GO:0052621">
    <property type="term" value="F:diguanylate cyclase activity"/>
    <property type="evidence" value="ECO:0007669"/>
    <property type="project" value="TreeGrafter"/>
</dbReference>
<dbReference type="InterPro" id="IPR043128">
    <property type="entry name" value="Rev_trsase/Diguanyl_cyclase"/>
</dbReference>
<accession>A0A1F7RB19</accession>
<dbReference type="Gene3D" id="3.40.50.2300">
    <property type="match status" value="1"/>
</dbReference>
<dbReference type="InterPro" id="IPR001789">
    <property type="entry name" value="Sig_transdc_resp-reg_receiver"/>
</dbReference>
<dbReference type="PANTHER" id="PTHR45138:SF9">
    <property type="entry name" value="DIGUANYLATE CYCLASE DGCM-RELATED"/>
    <property type="match status" value="1"/>
</dbReference>
<dbReference type="PROSITE" id="PS50110">
    <property type="entry name" value="RESPONSE_REGULATORY"/>
    <property type="match status" value="1"/>
</dbReference>
<feature type="domain" description="GGDEF" evidence="3">
    <location>
        <begin position="170"/>
        <end position="305"/>
    </location>
</feature>
<organism evidence="4 5">
    <name type="scientific">Candidatus Schekmanbacteria bacterium GWA2_38_11</name>
    <dbReference type="NCBI Taxonomy" id="1817876"/>
    <lineage>
        <taxon>Bacteria</taxon>
        <taxon>Candidatus Schekmaniibacteriota</taxon>
    </lineage>
</organism>
<dbReference type="SUPFAM" id="SSF52172">
    <property type="entry name" value="CheY-like"/>
    <property type="match status" value="1"/>
</dbReference>
<evidence type="ECO:0000259" key="2">
    <source>
        <dbReference type="PROSITE" id="PS50110"/>
    </source>
</evidence>
<dbReference type="GO" id="GO:0000160">
    <property type="term" value="P:phosphorelay signal transduction system"/>
    <property type="evidence" value="ECO:0007669"/>
    <property type="project" value="InterPro"/>
</dbReference>
<feature type="modified residue" description="4-aspartylphosphate" evidence="1">
    <location>
        <position position="56"/>
    </location>
</feature>
<dbReference type="Pfam" id="PF00072">
    <property type="entry name" value="Response_reg"/>
    <property type="match status" value="1"/>
</dbReference>
<name>A0A1F7RB19_9BACT</name>
<feature type="domain" description="Response regulatory" evidence="2">
    <location>
        <begin position="7"/>
        <end position="121"/>
    </location>
</feature>
<dbReference type="AlphaFoldDB" id="A0A1F7RB19"/>
<dbReference type="FunFam" id="3.30.70.270:FF:000001">
    <property type="entry name" value="Diguanylate cyclase domain protein"/>
    <property type="match status" value="1"/>
</dbReference>
<dbReference type="InterPro" id="IPR011006">
    <property type="entry name" value="CheY-like_superfamily"/>
</dbReference>
<dbReference type="SMART" id="SM00267">
    <property type="entry name" value="GGDEF"/>
    <property type="match status" value="1"/>
</dbReference>
<reference evidence="4 5" key="1">
    <citation type="journal article" date="2016" name="Nat. Commun.">
        <title>Thousands of microbial genomes shed light on interconnected biogeochemical processes in an aquifer system.</title>
        <authorList>
            <person name="Anantharaman K."/>
            <person name="Brown C.T."/>
            <person name="Hug L.A."/>
            <person name="Sharon I."/>
            <person name="Castelle C.J."/>
            <person name="Probst A.J."/>
            <person name="Thomas B.C."/>
            <person name="Singh A."/>
            <person name="Wilkins M.J."/>
            <person name="Karaoz U."/>
            <person name="Brodie E.L."/>
            <person name="Williams K.H."/>
            <person name="Hubbard S.S."/>
            <person name="Banfield J.F."/>
        </authorList>
    </citation>
    <scope>NUCLEOTIDE SEQUENCE [LARGE SCALE GENOMIC DNA]</scope>
</reference>
<protein>
    <recommendedName>
        <fullName evidence="6">Diguanylate cyclase response regulator</fullName>
    </recommendedName>
</protein>
<gene>
    <name evidence="4" type="ORF">A2042_09735</name>
</gene>
<dbReference type="PROSITE" id="PS50887">
    <property type="entry name" value="GGDEF"/>
    <property type="match status" value="1"/>
</dbReference>
<dbReference type="EMBL" id="MGDB01000138">
    <property type="protein sequence ID" value="OGL38755.1"/>
    <property type="molecule type" value="Genomic_DNA"/>
</dbReference>
<dbReference type="SUPFAM" id="SSF55073">
    <property type="entry name" value="Nucleotide cyclase"/>
    <property type="match status" value="1"/>
</dbReference>
<evidence type="ECO:0000256" key="1">
    <source>
        <dbReference type="PROSITE-ProRule" id="PRU00169"/>
    </source>
</evidence>
<sequence length="306" mass="34375">MSENKPKILVVDDEEVLRNLLFDALNDEGFEVDVATGGFEAISKINTNHYDLIMTDILMPEVNGMQVLGKAKEIDPDADVIVMTGYASVETAVQSMRLGAADYITKPFNIDHIKIIISRTLDRRSLKRRAEEGDFYKKLSRIDGLTEVYNHRSFHQLLESEINRAKRYNRALSLMMLDIDDFKVYNDTNGHPMGDIALKELAWIFTKSCRECDLVARYGGDEFAIILPETDKPEAALIGRRLRTIAKESMFDKEEVLPGGTLTISIGLASFPVDAKDKNALIESSDKALYEAKSEGKNKLVIYSPS</sequence>
<keyword evidence="1" id="KW-0597">Phosphoprotein</keyword>
<dbReference type="InterPro" id="IPR029787">
    <property type="entry name" value="Nucleotide_cyclase"/>
</dbReference>
<dbReference type="Gene3D" id="3.30.70.270">
    <property type="match status" value="1"/>
</dbReference>
<dbReference type="NCBIfam" id="TIGR00254">
    <property type="entry name" value="GGDEF"/>
    <property type="match status" value="1"/>
</dbReference>
<proteinExistence type="predicted"/>
<dbReference type="PANTHER" id="PTHR45138">
    <property type="entry name" value="REGULATORY COMPONENTS OF SENSORY TRANSDUCTION SYSTEM"/>
    <property type="match status" value="1"/>
</dbReference>
<evidence type="ECO:0008006" key="6">
    <source>
        <dbReference type="Google" id="ProtNLM"/>
    </source>
</evidence>
<evidence type="ECO:0000313" key="5">
    <source>
        <dbReference type="Proteomes" id="UP000178526"/>
    </source>
</evidence>
<evidence type="ECO:0000259" key="3">
    <source>
        <dbReference type="PROSITE" id="PS50887"/>
    </source>
</evidence>
<comment type="caution">
    <text evidence="4">The sequence shown here is derived from an EMBL/GenBank/DDBJ whole genome shotgun (WGS) entry which is preliminary data.</text>
</comment>